<dbReference type="GO" id="GO:0006355">
    <property type="term" value="P:regulation of DNA-templated transcription"/>
    <property type="evidence" value="ECO:0007669"/>
    <property type="project" value="InterPro"/>
</dbReference>
<feature type="compositionally biased region" description="Low complexity" evidence="2">
    <location>
        <begin position="1"/>
        <end position="16"/>
    </location>
</feature>
<comment type="similarity">
    <text evidence="1">Belongs to the GeBP family.</text>
</comment>
<organism evidence="4 5">
    <name type="scientific">Digitaria exilis</name>
    <dbReference type="NCBI Taxonomy" id="1010633"/>
    <lineage>
        <taxon>Eukaryota</taxon>
        <taxon>Viridiplantae</taxon>
        <taxon>Streptophyta</taxon>
        <taxon>Embryophyta</taxon>
        <taxon>Tracheophyta</taxon>
        <taxon>Spermatophyta</taxon>
        <taxon>Magnoliopsida</taxon>
        <taxon>Liliopsida</taxon>
        <taxon>Poales</taxon>
        <taxon>Poaceae</taxon>
        <taxon>PACMAD clade</taxon>
        <taxon>Panicoideae</taxon>
        <taxon>Panicodae</taxon>
        <taxon>Paniceae</taxon>
        <taxon>Anthephorinae</taxon>
        <taxon>Digitaria</taxon>
    </lineage>
</organism>
<feature type="region of interest" description="Disordered" evidence="2">
    <location>
        <begin position="1"/>
        <end position="254"/>
    </location>
</feature>
<feature type="compositionally biased region" description="Polar residues" evidence="2">
    <location>
        <begin position="771"/>
        <end position="786"/>
    </location>
</feature>
<dbReference type="Proteomes" id="UP000636709">
    <property type="component" value="Unassembled WGS sequence"/>
</dbReference>
<evidence type="ECO:0000313" key="4">
    <source>
        <dbReference type="EMBL" id="KAF8654440.1"/>
    </source>
</evidence>
<proteinExistence type="inferred from homology"/>
<feature type="region of interest" description="Disordered" evidence="2">
    <location>
        <begin position="322"/>
        <end position="358"/>
    </location>
</feature>
<feature type="compositionally biased region" description="Basic and acidic residues" evidence="2">
    <location>
        <begin position="634"/>
        <end position="646"/>
    </location>
</feature>
<name>A0A835DWE9_9POAL</name>
<feature type="compositionally biased region" description="Basic and acidic residues" evidence="2">
    <location>
        <begin position="108"/>
        <end position="123"/>
    </location>
</feature>
<feature type="region of interest" description="Disordered" evidence="2">
    <location>
        <begin position="632"/>
        <end position="666"/>
    </location>
</feature>
<evidence type="ECO:0000313" key="5">
    <source>
        <dbReference type="Proteomes" id="UP000636709"/>
    </source>
</evidence>
<feature type="region of interest" description="Disordered" evidence="2">
    <location>
        <begin position="448"/>
        <end position="618"/>
    </location>
</feature>
<dbReference type="Pfam" id="PF04504">
    <property type="entry name" value="GeBP-like_DBD"/>
    <property type="match status" value="2"/>
</dbReference>
<feature type="domain" description="Glabrous enhancer-binding protein-like DBD" evidence="3">
    <location>
        <begin position="248"/>
        <end position="332"/>
    </location>
</feature>
<protein>
    <recommendedName>
        <fullName evidence="3">Glabrous enhancer-binding protein-like DBD domain-containing protein</fullName>
    </recommendedName>
</protein>
<comment type="caution">
    <text evidence="4">The sequence shown here is derived from an EMBL/GenBank/DDBJ whole genome shotgun (WGS) entry which is preliminary data.</text>
</comment>
<dbReference type="GO" id="GO:0005634">
    <property type="term" value="C:nucleus"/>
    <property type="evidence" value="ECO:0007669"/>
    <property type="project" value="TreeGrafter"/>
</dbReference>
<feature type="domain" description="Glabrous enhancer-binding protein-like DBD" evidence="3">
    <location>
        <begin position="663"/>
        <end position="736"/>
    </location>
</feature>
<dbReference type="AlphaFoldDB" id="A0A835DWE9"/>
<feature type="compositionally biased region" description="Low complexity" evidence="2">
    <location>
        <begin position="471"/>
        <end position="480"/>
    </location>
</feature>
<feature type="region of interest" description="Disordered" evidence="2">
    <location>
        <begin position="732"/>
        <end position="794"/>
    </location>
</feature>
<feature type="compositionally biased region" description="Basic and acidic residues" evidence="2">
    <location>
        <begin position="512"/>
        <end position="523"/>
    </location>
</feature>
<dbReference type="OrthoDB" id="661680at2759"/>
<feature type="compositionally biased region" description="Low complexity" evidence="2">
    <location>
        <begin position="489"/>
        <end position="511"/>
    </location>
</feature>
<feature type="compositionally biased region" description="Basic and acidic residues" evidence="2">
    <location>
        <begin position="566"/>
        <end position="580"/>
    </location>
</feature>
<accession>A0A835DWE9</accession>
<dbReference type="InterPro" id="IPR053932">
    <property type="entry name" value="GeBP-like_DBD"/>
</dbReference>
<evidence type="ECO:0000256" key="2">
    <source>
        <dbReference type="SAM" id="MobiDB-lite"/>
    </source>
</evidence>
<feature type="compositionally biased region" description="Basic residues" evidence="2">
    <location>
        <begin position="754"/>
        <end position="763"/>
    </location>
</feature>
<evidence type="ECO:0000256" key="1">
    <source>
        <dbReference type="ARBA" id="ARBA00010820"/>
    </source>
</evidence>
<dbReference type="EMBL" id="JACEFO010002615">
    <property type="protein sequence ID" value="KAF8654440.1"/>
    <property type="molecule type" value="Genomic_DNA"/>
</dbReference>
<feature type="compositionally biased region" description="Basic residues" evidence="2">
    <location>
        <begin position="152"/>
        <end position="163"/>
    </location>
</feature>
<dbReference type="PANTHER" id="PTHR31662">
    <property type="entry name" value="BNAANNG10740D PROTEIN-RELATED"/>
    <property type="match status" value="1"/>
</dbReference>
<sequence>MAPKRPAAAAAGNAAPVSGTEASDGEAGDVRYSRRRRRNSPSPIPSRSPSRSRSRSRTPPPNLRPNAAALSSTPTSAGADFAAASDSDADAGAGGGRRGSLPRRRDRKGPPRDRLDSDADADARAPSPRRRAAERSPSFQSDSDADAAGRVRSPRRNRERTPRRRSDSDSDNSAAAAGSEDDGAGAGDASPLPRARRSSRIETSNIKPVSTRPMEVTRRDAAGSSQRRSKRRHTSPQRASPEHQKRPPRVWSPEDEVTILSALVEYRAKEGRLPASIQDTGKVHSQIIGQLSANASTTQLSDKIRRLKHKYKVLFTRAKNGRDPDFATEQSNEDQEIEESDEDMENGHGIGSGTDDAEKGKQVYPYLWEAVEELSKEHPSGPIFRKAFGVLEKSKARAMEEKLRKFRMSEIRQQLPIPIDSKTTTNPSQLVPPLAGMATSAAAAIAATGSSSDASDDEADAARFYSRRRSNSPSTTPSRSKIASPDLRPSATAPSSAPTPAGAGVAAASDPDAVREGSARDQLDADAGADTGRRAPSTIPFRLGRGELSISHSDSDATAAAAGREPSPRRSRERTARLDADSDNSAATATVIITSSEDDGGGAGDASPSPEALQSSYIKASAIKPIRTRPMDLSGRDAAKSYELRTRSRPSPSGFGEHQKRASRVWSPEDEVTILSALIEYRAKKGRLPGSFQDTNEMYFQIHGRLTANVSTTQLSDKVRRLKHKYKLLDAGGAESNEEREIRESDEDMENGRGHHPSKKRKTPGFENGDGNATFTAGWASRSNNSGRDEAEKGKQKYPYLWAAVEELSKEHPTSGSRCITLTHSHHAGPARGWPPGRPFEPPQMVNASDVGKLNRELVMDARALHQQRRSNNPRFAASDGVPPEVVIVGFRGASGTAGLTGPYRRSSGEENSTTARSNAFGCLRAASRSAAARLKDGLLLLLTEVVQTTFPRPRPFRFRELTKKL</sequence>
<dbReference type="PANTHER" id="PTHR31662:SF96">
    <property type="entry name" value="OS08G0467600 PROTEIN"/>
    <property type="match status" value="1"/>
</dbReference>
<keyword evidence="5" id="KW-1185">Reference proteome</keyword>
<evidence type="ECO:0000259" key="3">
    <source>
        <dbReference type="Pfam" id="PF04504"/>
    </source>
</evidence>
<dbReference type="InterPro" id="IPR007592">
    <property type="entry name" value="GEBP"/>
</dbReference>
<gene>
    <name evidence="4" type="ORF">HU200_061623</name>
</gene>
<feature type="compositionally biased region" description="Low complexity" evidence="2">
    <location>
        <begin position="64"/>
        <end position="86"/>
    </location>
</feature>
<reference evidence="4" key="1">
    <citation type="submission" date="2020-07" db="EMBL/GenBank/DDBJ databases">
        <title>Genome sequence and genetic diversity analysis of an under-domesticated orphan crop, white fonio (Digitaria exilis).</title>
        <authorList>
            <person name="Bennetzen J.L."/>
            <person name="Chen S."/>
            <person name="Ma X."/>
            <person name="Wang X."/>
            <person name="Yssel A.E.J."/>
            <person name="Chaluvadi S.R."/>
            <person name="Johnson M."/>
            <person name="Gangashetty P."/>
            <person name="Hamidou F."/>
            <person name="Sanogo M.D."/>
            <person name="Zwaenepoel A."/>
            <person name="Wallace J."/>
            <person name="Van De Peer Y."/>
            <person name="Van Deynze A."/>
        </authorList>
    </citation>
    <scope>NUCLEOTIDE SEQUENCE</scope>
    <source>
        <tissue evidence="4">Leaves</tissue>
    </source>
</reference>
<feature type="compositionally biased region" description="Acidic residues" evidence="2">
    <location>
        <begin position="331"/>
        <end position="344"/>
    </location>
</feature>